<organism evidence="3">
    <name type="scientific">Rhododendron williamsianum</name>
    <dbReference type="NCBI Taxonomy" id="262921"/>
    <lineage>
        <taxon>Eukaryota</taxon>
        <taxon>Viridiplantae</taxon>
        <taxon>Streptophyta</taxon>
        <taxon>Embryophyta</taxon>
        <taxon>Tracheophyta</taxon>
        <taxon>Spermatophyta</taxon>
        <taxon>Magnoliopsida</taxon>
        <taxon>eudicotyledons</taxon>
        <taxon>Gunneridae</taxon>
        <taxon>Pentapetalae</taxon>
        <taxon>asterids</taxon>
        <taxon>Ericales</taxon>
        <taxon>Ericaceae</taxon>
        <taxon>Ericoideae</taxon>
        <taxon>Rhodoreae</taxon>
        <taxon>Rhododendron</taxon>
    </lineage>
</organism>
<evidence type="ECO:0000313" key="3">
    <source>
        <dbReference type="EMBL" id="KAE9445312.1"/>
    </source>
</evidence>
<protein>
    <recommendedName>
        <fullName evidence="2">FPL domain-containing protein</fullName>
    </recommendedName>
</protein>
<dbReference type="GO" id="GO:0006914">
    <property type="term" value="P:autophagy"/>
    <property type="evidence" value="ECO:0007669"/>
    <property type="project" value="UniProtKB-KW"/>
</dbReference>
<gene>
    <name evidence="3" type="ORF">C3L33_22790</name>
</gene>
<feature type="domain" description="FPL" evidence="2">
    <location>
        <begin position="37"/>
        <end position="150"/>
    </location>
</feature>
<dbReference type="AlphaFoldDB" id="A0A6A4KIP2"/>
<evidence type="ECO:0000256" key="1">
    <source>
        <dbReference type="ARBA" id="ARBA00023006"/>
    </source>
</evidence>
<keyword evidence="1" id="KW-0072">Autophagy</keyword>
<dbReference type="Pfam" id="PF09758">
    <property type="entry name" value="FPL"/>
    <property type="match status" value="1"/>
</dbReference>
<dbReference type="GO" id="GO:0005794">
    <property type="term" value="C:Golgi apparatus"/>
    <property type="evidence" value="ECO:0007669"/>
    <property type="project" value="TreeGrafter"/>
</dbReference>
<dbReference type="PANTHER" id="PTHR21481">
    <property type="entry name" value="PROTEIN CLEC16A"/>
    <property type="match status" value="1"/>
</dbReference>
<dbReference type="GO" id="GO:0007034">
    <property type="term" value="P:vacuolar transport"/>
    <property type="evidence" value="ECO:0007669"/>
    <property type="project" value="TreeGrafter"/>
</dbReference>
<dbReference type="GO" id="GO:0005770">
    <property type="term" value="C:late endosome"/>
    <property type="evidence" value="ECO:0007669"/>
    <property type="project" value="TreeGrafter"/>
</dbReference>
<dbReference type="InterPro" id="IPR019155">
    <property type="entry name" value="CLEC16A/TT9_N"/>
</dbReference>
<accession>A0A6A4KIP2</accession>
<dbReference type="EMBL" id="QEFC01004263">
    <property type="protein sequence ID" value="KAE9445312.1"/>
    <property type="molecule type" value="Genomic_DNA"/>
</dbReference>
<reference evidence="3" key="1">
    <citation type="journal article" date="2019" name="Genome Biol. Evol.">
        <title>The Rhododendron genome and chromosomal organization provide insight into shared whole-genome duplications across the heath family (Ericaceae).</title>
        <authorList>
            <person name="Soza V.L."/>
            <person name="Lindsley D."/>
            <person name="Waalkes A."/>
            <person name="Ramage E."/>
            <person name="Patwardhan R.P."/>
            <person name="Burton J.N."/>
            <person name="Adey A."/>
            <person name="Kumar A."/>
            <person name="Qiu R."/>
            <person name="Shendure J."/>
            <person name="Hall B."/>
        </authorList>
    </citation>
    <scope>NUCLEOTIDE SEQUENCE</scope>
    <source>
        <strain evidence="3">RSF 1966-606</strain>
    </source>
</reference>
<comment type="caution">
    <text evidence="3">The sequence shown here is derived from an EMBL/GenBank/DDBJ whole genome shotgun (WGS) entry which is preliminary data.</text>
</comment>
<evidence type="ECO:0000259" key="2">
    <source>
        <dbReference type="Pfam" id="PF09758"/>
    </source>
</evidence>
<dbReference type="OrthoDB" id="294052at2759"/>
<sequence>MVVGPSPSTCGYRHVINELRVIKVVDKLNKDLVVDLLQSIVEIVTYGDRHDPAIFECFMEYQVLGEFVRVLKISKNSRIEAPLLQYLSIMIQNMDTDNAICKTNEYRMILSSLLPLFYYCLSNDYINSIITHQYQFDGGDLASYYVSFLRL</sequence>
<name>A0A6A4KIP2_9ERIC</name>
<proteinExistence type="predicted"/>
<feature type="non-terminal residue" evidence="3">
    <location>
        <position position="1"/>
    </location>
</feature>
<dbReference type="GO" id="GO:1901096">
    <property type="term" value="P:regulation of autophagosome maturation"/>
    <property type="evidence" value="ECO:0007669"/>
    <property type="project" value="TreeGrafter"/>
</dbReference>
<dbReference type="GO" id="GO:0016197">
    <property type="term" value="P:endosomal transport"/>
    <property type="evidence" value="ECO:0007669"/>
    <property type="project" value="TreeGrafter"/>
</dbReference>
<dbReference type="InterPro" id="IPR039272">
    <property type="entry name" value="CLEC16A/TT9"/>
</dbReference>
<dbReference type="PANTHER" id="PTHR21481:SF0">
    <property type="entry name" value="PROTEIN CLEC16A"/>
    <property type="match status" value="1"/>
</dbReference>